<evidence type="ECO:0000313" key="1">
    <source>
        <dbReference type="EMBL" id="KZS19605.1"/>
    </source>
</evidence>
<accession>A0A162QDV1</accession>
<keyword evidence="2" id="KW-1185">Reference proteome</keyword>
<name>A0A162QDV1_9CRUS</name>
<dbReference type="AlphaFoldDB" id="A0A162QDV1"/>
<evidence type="ECO:0000313" key="2">
    <source>
        <dbReference type="Proteomes" id="UP000076858"/>
    </source>
</evidence>
<proteinExistence type="predicted"/>
<gene>
    <name evidence="1" type="ORF">APZ42_013891</name>
</gene>
<comment type="caution">
    <text evidence="1">The sequence shown here is derived from an EMBL/GenBank/DDBJ whole genome shotgun (WGS) entry which is preliminary data.</text>
</comment>
<protein>
    <submittedName>
        <fullName evidence="1">Uncharacterized protein</fullName>
    </submittedName>
</protein>
<sequence>MTTEVAKDLLNFFANICQQTQNDTSKEIEDEITAAMELEDTTGMSIPFTFNELLTALAKIKSQSTGINNIHHKMLNK</sequence>
<dbReference type="EMBL" id="LRGB01000341">
    <property type="protein sequence ID" value="KZS19605.1"/>
    <property type="molecule type" value="Genomic_DNA"/>
</dbReference>
<organism evidence="1 2">
    <name type="scientific">Daphnia magna</name>
    <dbReference type="NCBI Taxonomy" id="35525"/>
    <lineage>
        <taxon>Eukaryota</taxon>
        <taxon>Metazoa</taxon>
        <taxon>Ecdysozoa</taxon>
        <taxon>Arthropoda</taxon>
        <taxon>Crustacea</taxon>
        <taxon>Branchiopoda</taxon>
        <taxon>Diplostraca</taxon>
        <taxon>Cladocera</taxon>
        <taxon>Anomopoda</taxon>
        <taxon>Daphniidae</taxon>
        <taxon>Daphnia</taxon>
    </lineage>
</organism>
<dbReference type="Proteomes" id="UP000076858">
    <property type="component" value="Unassembled WGS sequence"/>
</dbReference>
<reference evidence="1 2" key="1">
    <citation type="submission" date="2016-03" db="EMBL/GenBank/DDBJ databases">
        <title>EvidentialGene: Evidence-directed Construction of Genes on Genomes.</title>
        <authorList>
            <person name="Gilbert D.G."/>
            <person name="Choi J.-H."/>
            <person name="Mockaitis K."/>
            <person name="Colbourne J."/>
            <person name="Pfrender M."/>
        </authorList>
    </citation>
    <scope>NUCLEOTIDE SEQUENCE [LARGE SCALE GENOMIC DNA]</scope>
    <source>
        <strain evidence="1 2">Xinb3</strain>
        <tissue evidence="1">Complete organism</tissue>
    </source>
</reference>